<keyword evidence="3 7" id="KW-0812">Transmembrane</keyword>
<keyword evidence="8" id="KW-1185">Reference proteome</keyword>
<reference evidence="9" key="1">
    <citation type="submission" date="2022-11" db="UniProtKB">
        <authorList>
            <consortium name="WormBaseParasite"/>
        </authorList>
    </citation>
    <scope>IDENTIFICATION</scope>
</reference>
<feature type="transmembrane region" description="Helical" evidence="7">
    <location>
        <begin position="12"/>
        <end position="31"/>
    </location>
</feature>
<feature type="transmembrane region" description="Helical" evidence="7">
    <location>
        <begin position="43"/>
        <end position="63"/>
    </location>
</feature>
<evidence type="ECO:0000313" key="9">
    <source>
        <dbReference type="WBParaSite" id="jg15365"/>
    </source>
</evidence>
<dbReference type="InterPro" id="IPR036259">
    <property type="entry name" value="MFS_trans_sf"/>
</dbReference>
<dbReference type="InterPro" id="IPR050382">
    <property type="entry name" value="MFS_Na/Anion_cotransporter"/>
</dbReference>
<sequence length="248" mass="27584">MDISSNGLMSALPFVFQLLTKIVFASIADILRSREILTHSAVAKLFNLIASVGSGICFLMLAFCDCSHQFLAVSLAVMAIGLSSGYIPGYNTSVVCIAPRYTSSVASFSRLLGNIASVASPYMLGFFGDREEWNLAFFAIAFVLISTGFLFQLCGSASIQEWAMHIPHHTGLNNPDAQKDDTIAFWRQLRSLHKIFDKVKVCIDAVVCCLYFDSCKPKLLEQLYLKPELLFIFDNFNVVVQKMMKELF</sequence>
<dbReference type="GO" id="GO:0006820">
    <property type="term" value="P:monoatomic anion transport"/>
    <property type="evidence" value="ECO:0007669"/>
    <property type="project" value="TreeGrafter"/>
</dbReference>
<proteinExistence type="predicted"/>
<dbReference type="Gene3D" id="1.20.1250.20">
    <property type="entry name" value="MFS general substrate transporter like domains"/>
    <property type="match status" value="1"/>
</dbReference>
<dbReference type="GO" id="GO:0016020">
    <property type="term" value="C:membrane"/>
    <property type="evidence" value="ECO:0007669"/>
    <property type="project" value="UniProtKB-SubCell"/>
</dbReference>
<feature type="transmembrane region" description="Helical" evidence="7">
    <location>
        <begin position="69"/>
        <end position="87"/>
    </location>
</feature>
<keyword evidence="6 7" id="KW-0472">Membrane</keyword>
<keyword evidence="4" id="KW-0769">Symport</keyword>
<evidence type="ECO:0000256" key="5">
    <source>
        <dbReference type="ARBA" id="ARBA00022989"/>
    </source>
</evidence>
<evidence type="ECO:0000256" key="6">
    <source>
        <dbReference type="ARBA" id="ARBA00023136"/>
    </source>
</evidence>
<accession>A0A915D377</accession>
<dbReference type="AlphaFoldDB" id="A0A915D377"/>
<evidence type="ECO:0000313" key="8">
    <source>
        <dbReference type="Proteomes" id="UP000887574"/>
    </source>
</evidence>
<keyword evidence="2" id="KW-0813">Transport</keyword>
<evidence type="ECO:0000256" key="3">
    <source>
        <dbReference type="ARBA" id="ARBA00022692"/>
    </source>
</evidence>
<evidence type="ECO:0000256" key="2">
    <source>
        <dbReference type="ARBA" id="ARBA00022448"/>
    </source>
</evidence>
<feature type="transmembrane region" description="Helical" evidence="7">
    <location>
        <begin position="108"/>
        <end position="127"/>
    </location>
</feature>
<evidence type="ECO:0000256" key="1">
    <source>
        <dbReference type="ARBA" id="ARBA00004141"/>
    </source>
</evidence>
<dbReference type="Proteomes" id="UP000887574">
    <property type="component" value="Unplaced"/>
</dbReference>
<dbReference type="FunFam" id="1.20.1250.20:FF:000003">
    <property type="entry name" value="Solute carrier family 17 member 3"/>
    <property type="match status" value="1"/>
</dbReference>
<organism evidence="8 9">
    <name type="scientific">Ditylenchus dipsaci</name>
    <dbReference type="NCBI Taxonomy" id="166011"/>
    <lineage>
        <taxon>Eukaryota</taxon>
        <taxon>Metazoa</taxon>
        <taxon>Ecdysozoa</taxon>
        <taxon>Nematoda</taxon>
        <taxon>Chromadorea</taxon>
        <taxon>Rhabditida</taxon>
        <taxon>Tylenchina</taxon>
        <taxon>Tylenchomorpha</taxon>
        <taxon>Sphaerularioidea</taxon>
        <taxon>Anguinidae</taxon>
        <taxon>Anguininae</taxon>
        <taxon>Ditylenchus</taxon>
    </lineage>
</organism>
<dbReference type="PANTHER" id="PTHR11662">
    <property type="entry name" value="SOLUTE CARRIER FAMILY 17"/>
    <property type="match status" value="1"/>
</dbReference>
<dbReference type="PANTHER" id="PTHR11662:SF72">
    <property type="entry name" value="MAJOR FACILITATOR SUPERFAMILY (MFS) PROFILE DOMAIN-CONTAINING PROTEIN"/>
    <property type="match status" value="1"/>
</dbReference>
<name>A0A915D377_9BILA</name>
<feature type="transmembrane region" description="Helical" evidence="7">
    <location>
        <begin position="133"/>
        <end position="154"/>
    </location>
</feature>
<dbReference type="GO" id="GO:0015293">
    <property type="term" value="F:symporter activity"/>
    <property type="evidence" value="ECO:0007669"/>
    <property type="project" value="UniProtKB-KW"/>
</dbReference>
<comment type="subcellular location">
    <subcellularLocation>
        <location evidence="1">Membrane</location>
        <topology evidence="1">Multi-pass membrane protein</topology>
    </subcellularLocation>
</comment>
<dbReference type="SUPFAM" id="SSF103473">
    <property type="entry name" value="MFS general substrate transporter"/>
    <property type="match status" value="1"/>
</dbReference>
<evidence type="ECO:0000256" key="4">
    <source>
        <dbReference type="ARBA" id="ARBA00022847"/>
    </source>
</evidence>
<protein>
    <submittedName>
        <fullName evidence="9">Uncharacterized protein</fullName>
    </submittedName>
</protein>
<keyword evidence="5 7" id="KW-1133">Transmembrane helix</keyword>
<evidence type="ECO:0000256" key="7">
    <source>
        <dbReference type="SAM" id="Phobius"/>
    </source>
</evidence>
<dbReference type="WBParaSite" id="jg15365">
    <property type="protein sequence ID" value="jg15365"/>
    <property type="gene ID" value="jg15365"/>
</dbReference>